<dbReference type="Pfam" id="PF00583">
    <property type="entry name" value="Acetyltransf_1"/>
    <property type="match status" value="1"/>
</dbReference>
<name>A0ABD5M913_9EURY</name>
<protein>
    <submittedName>
        <fullName evidence="2">GNAT family N-acetyltransferase</fullName>
    </submittedName>
</protein>
<reference evidence="2 3" key="1">
    <citation type="submission" date="2024-08" db="EMBL/GenBank/DDBJ databases">
        <title>Halobellus sp. MBLA0158 whole genome sequence.</title>
        <authorList>
            <person name="Hwang C.Y."/>
            <person name="Cho E.-S."/>
            <person name="Seo M.-J."/>
        </authorList>
    </citation>
    <scope>NUCLEOTIDE SEQUENCE [LARGE SCALE GENOMIC DNA]</scope>
    <source>
        <strain evidence="2 3">MBLA0158</strain>
    </source>
</reference>
<dbReference type="InterPro" id="IPR000182">
    <property type="entry name" value="GNAT_dom"/>
</dbReference>
<dbReference type="PROSITE" id="PS51186">
    <property type="entry name" value="GNAT"/>
    <property type="match status" value="1"/>
</dbReference>
<dbReference type="CDD" id="cd04301">
    <property type="entry name" value="NAT_SF"/>
    <property type="match status" value="1"/>
</dbReference>
<dbReference type="InterPro" id="IPR016181">
    <property type="entry name" value="Acyl_CoA_acyltransferase"/>
</dbReference>
<accession>A0ABD5M913</accession>
<dbReference type="AlphaFoldDB" id="A0ABD5M913"/>
<dbReference type="EMBL" id="JBGNYA010000001">
    <property type="protein sequence ID" value="MFA1610402.1"/>
    <property type="molecule type" value="Genomic_DNA"/>
</dbReference>
<dbReference type="RefSeq" id="WP_372387918.1">
    <property type="nucleotide sequence ID" value="NZ_JBGNYA010000001.1"/>
</dbReference>
<comment type="caution">
    <text evidence="2">The sequence shown here is derived from an EMBL/GenBank/DDBJ whole genome shotgun (WGS) entry which is preliminary data.</text>
</comment>
<evidence type="ECO:0000259" key="1">
    <source>
        <dbReference type="PROSITE" id="PS51186"/>
    </source>
</evidence>
<gene>
    <name evidence="2" type="ORF">OS889_05210</name>
</gene>
<dbReference type="Proteomes" id="UP001570511">
    <property type="component" value="Unassembled WGS sequence"/>
</dbReference>
<feature type="domain" description="N-acetyltransferase" evidence="1">
    <location>
        <begin position="37"/>
        <end position="186"/>
    </location>
</feature>
<evidence type="ECO:0000313" key="3">
    <source>
        <dbReference type="Proteomes" id="UP001570511"/>
    </source>
</evidence>
<proteinExistence type="predicted"/>
<dbReference type="SUPFAM" id="SSF55729">
    <property type="entry name" value="Acyl-CoA N-acyltransferases (Nat)"/>
    <property type="match status" value="1"/>
</dbReference>
<evidence type="ECO:0000313" key="2">
    <source>
        <dbReference type="EMBL" id="MFA1610402.1"/>
    </source>
</evidence>
<dbReference type="PANTHER" id="PTHR43072">
    <property type="entry name" value="N-ACETYLTRANSFERASE"/>
    <property type="match status" value="1"/>
</dbReference>
<dbReference type="Gene3D" id="3.40.630.30">
    <property type="match status" value="1"/>
</dbReference>
<organism evidence="2 3">
    <name type="scientific">Halobellus rubicundus</name>
    <dbReference type="NCBI Taxonomy" id="2996466"/>
    <lineage>
        <taxon>Archaea</taxon>
        <taxon>Methanobacteriati</taxon>
        <taxon>Methanobacteriota</taxon>
        <taxon>Stenosarchaea group</taxon>
        <taxon>Halobacteria</taxon>
        <taxon>Halobacteriales</taxon>
        <taxon>Haloferacaceae</taxon>
        <taxon>Halobellus</taxon>
    </lineage>
</organism>
<sequence length="186" mass="20694">MTKAWKLSRNRYGRAVYDRLQALGVTATLMTEYVAALPTDGATDRGANHTVGVVDPERVASLGAPRSELQPGEVVIAAFDGDEPAGYLFCSLDATHTIDPLERERSFEGAYIRRVFVDPDRRNRGVATALVAHACRWASDRGAARATALVARDNVPSRRLFEREGFEPARTHGYIRLGRFSYYRTY</sequence>
<keyword evidence="3" id="KW-1185">Reference proteome</keyword>